<evidence type="ECO:0000259" key="7">
    <source>
        <dbReference type="Pfam" id="PF08646"/>
    </source>
</evidence>
<keyword evidence="5" id="KW-0238">DNA-binding</keyword>
<proteinExistence type="inferred from homology"/>
<dbReference type="EnsemblPlants" id="AET4Gv20727900.2">
    <property type="protein sequence ID" value="AET4Gv20727900.2"/>
    <property type="gene ID" value="AET4Gv20727900"/>
</dbReference>
<dbReference type="InterPro" id="IPR012340">
    <property type="entry name" value="NA-bd_OB-fold"/>
</dbReference>
<evidence type="ECO:0000313" key="9">
    <source>
        <dbReference type="Proteomes" id="UP000015105"/>
    </source>
</evidence>
<keyword evidence="9" id="KW-1185">Reference proteome</keyword>
<dbReference type="Proteomes" id="UP000015105">
    <property type="component" value="Chromosome 4D"/>
</dbReference>
<evidence type="ECO:0000313" key="8">
    <source>
        <dbReference type="EnsemblPlants" id="AET4Gv20727900.2"/>
    </source>
</evidence>
<evidence type="ECO:0000256" key="4">
    <source>
        <dbReference type="ARBA" id="ARBA00022833"/>
    </source>
</evidence>
<evidence type="ECO:0000256" key="3">
    <source>
        <dbReference type="ARBA" id="ARBA00022771"/>
    </source>
</evidence>
<dbReference type="PANTHER" id="PTHR47165:SF3">
    <property type="entry name" value="RETROTRANSPOSON-LIKE PROTEIN"/>
    <property type="match status" value="1"/>
</dbReference>
<reference evidence="8" key="5">
    <citation type="journal article" date="2021" name="G3 (Bethesda)">
        <title>Aegilops tauschii genome assembly Aet v5.0 features greater sequence contiguity and improved annotation.</title>
        <authorList>
            <person name="Wang L."/>
            <person name="Zhu T."/>
            <person name="Rodriguez J.C."/>
            <person name="Deal K.R."/>
            <person name="Dubcovsky J."/>
            <person name="McGuire P.E."/>
            <person name="Lux T."/>
            <person name="Spannagl M."/>
            <person name="Mayer K.F.X."/>
            <person name="Baldrich P."/>
            <person name="Meyers B.C."/>
            <person name="Huo N."/>
            <person name="Gu Y.Q."/>
            <person name="Zhou H."/>
            <person name="Devos K.M."/>
            <person name="Bennetzen J.L."/>
            <person name="Unver T."/>
            <person name="Budak H."/>
            <person name="Gulick P.J."/>
            <person name="Galiba G."/>
            <person name="Kalapos B."/>
            <person name="Nelson D.R."/>
            <person name="Li P."/>
            <person name="You F.M."/>
            <person name="Luo M.C."/>
            <person name="Dvorak J."/>
        </authorList>
    </citation>
    <scope>NUCLEOTIDE SEQUENCE [LARGE SCALE GENOMIC DNA]</scope>
    <source>
        <strain evidence="8">cv. AL8/78</strain>
    </source>
</reference>
<keyword evidence="2" id="KW-0479">Metal-binding</keyword>
<dbReference type="AlphaFoldDB" id="A0A453IYU1"/>
<comment type="similarity">
    <text evidence="1">Belongs to the replication factor A protein 1 family.</text>
</comment>
<dbReference type="SUPFAM" id="SSF50249">
    <property type="entry name" value="Nucleic acid-binding proteins"/>
    <property type="match status" value="2"/>
</dbReference>
<dbReference type="CDD" id="cd04476">
    <property type="entry name" value="RPA1_DBD_C"/>
    <property type="match status" value="1"/>
</dbReference>
<reference evidence="8" key="4">
    <citation type="submission" date="2019-03" db="UniProtKB">
        <authorList>
            <consortium name="EnsemblPlants"/>
        </authorList>
    </citation>
    <scope>IDENTIFICATION</scope>
</reference>
<feature type="domain" description="Replication factor A C-terminal" evidence="7">
    <location>
        <begin position="219"/>
        <end position="317"/>
    </location>
</feature>
<dbReference type="Gramene" id="AET4Gv20727900.2">
    <property type="protein sequence ID" value="AET4Gv20727900.2"/>
    <property type="gene ID" value="AET4Gv20727900"/>
</dbReference>
<dbReference type="Pfam" id="PF08646">
    <property type="entry name" value="Rep_fac-A_C"/>
    <property type="match status" value="1"/>
</dbReference>
<dbReference type="GO" id="GO:0003677">
    <property type="term" value="F:DNA binding"/>
    <property type="evidence" value="ECO:0007669"/>
    <property type="project" value="UniProtKB-KW"/>
</dbReference>
<sequence>MPCQIFTLMCRGTTICHVATSGLCIRRQTVVTEIEGDIDSIPLHSFEFVNFKDLRSRCGNNSLLTDVLGHVVDVREIEGVKKRSRLLEICNASIRDLRGKVVGVTLYRDIASGFFEDMLEKGQGASVVAVFTGMAVDSSSSVCSTTSSEYYLDLEIPEVQEFRANLLIQQGNPVPEKTPAQKLAESWRTIEQLKSLDPEEYDEDTMFLCRVSLIDIDCSNGWCYLGCDTCQKSMYGAPRKYKCARCGPIKRPVQWYKLKAKVEDATGTMDLIIFCEVAEELVGVSAKELVDNIEEDDEWYALPEEIEDLIGSTHTFQVFDKYVNGSFAVRSIMDDASVPPPAGAASDCKEKADPEGSQKPSKRLRGDDDSIN</sequence>
<reference evidence="9" key="1">
    <citation type="journal article" date="2014" name="Science">
        <title>Ancient hybridizations among the ancestral genomes of bread wheat.</title>
        <authorList>
            <consortium name="International Wheat Genome Sequencing Consortium,"/>
            <person name="Marcussen T."/>
            <person name="Sandve S.R."/>
            <person name="Heier L."/>
            <person name="Spannagl M."/>
            <person name="Pfeifer M."/>
            <person name="Jakobsen K.S."/>
            <person name="Wulff B.B."/>
            <person name="Steuernagel B."/>
            <person name="Mayer K.F."/>
            <person name="Olsen O.A."/>
        </authorList>
    </citation>
    <scope>NUCLEOTIDE SEQUENCE [LARGE SCALE GENOMIC DNA]</scope>
    <source>
        <strain evidence="9">cv. AL8/78</strain>
    </source>
</reference>
<name>A0A453IYU1_AEGTS</name>
<dbReference type="GO" id="GO:0008270">
    <property type="term" value="F:zinc ion binding"/>
    <property type="evidence" value="ECO:0007669"/>
    <property type="project" value="UniProtKB-KW"/>
</dbReference>
<evidence type="ECO:0000256" key="5">
    <source>
        <dbReference type="ARBA" id="ARBA00023125"/>
    </source>
</evidence>
<protein>
    <recommendedName>
        <fullName evidence="7">Replication factor A C-terminal domain-containing protein</fullName>
    </recommendedName>
</protein>
<reference evidence="8" key="3">
    <citation type="journal article" date="2017" name="Nature">
        <title>Genome sequence of the progenitor of the wheat D genome Aegilops tauschii.</title>
        <authorList>
            <person name="Luo M.C."/>
            <person name="Gu Y.Q."/>
            <person name="Puiu D."/>
            <person name="Wang H."/>
            <person name="Twardziok S.O."/>
            <person name="Deal K.R."/>
            <person name="Huo N."/>
            <person name="Zhu T."/>
            <person name="Wang L."/>
            <person name="Wang Y."/>
            <person name="McGuire P.E."/>
            <person name="Liu S."/>
            <person name="Long H."/>
            <person name="Ramasamy R.K."/>
            <person name="Rodriguez J.C."/>
            <person name="Van S.L."/>
            <person name="Yuan L."/>
            <person name="Wang Z."/>
            <person name="Xia Z."/>
            <person name="Xiao L."/>
            <person name="Anderson O.D."/>
            <person name="Ouyang S."/>
            <person name="Liang Y."/>
            <person name="Zimin A.V."/>
            <person name="Pertea G."/>
            <person name="Qi P."/>
            <person name="Bennetzen J.L."/>
            <person name="Dai X."/>
            <person name="Dawson M.W."/>
            <person name="Muller H.G."/>
            <person name="Kugler K."/>
            <person name="Rivarola-Duarte L."/>
            <person name="Spannagl M."/>
            <person name="Mayer K.F.X."/>
            <person name="Lu F.H."/>
            <person name="Bevan M.W."/>
            <person name="Leroy P."/>
            <person name="Li P."/>
            <person name="You F.M."/>
            <person name="Sun Q."/>
            <person name="Liu Z."/>
            <person name="Lyons E."/>
            <person name="Wicker T."/>
            <person name="Salzberg S.L."/>
            <person name="Devos K.M."/>
            <person name="Dvorak J."/>
        </authorList>
    </citation>
    <scope>NUCLEOTIDE SEQUENCE [LARGE SCALE GENOMIC DNA]</scope>
    <source>
        <strain evidence="8">cv. AL8/78</strain>
    </source>
</reference>
<reference evidence="9" key="2">
    <citation type="journal article" date="2017" name="Nat. Plants">
        <title>The Aegilops tauschii genome reveals multiple impacts of transposons.</title>
        <authorList>
            <person name="Zhao G."/>
            <person name="Zou C."/>
            <person name="Li K."/>
            <person name="Wang K."/>
            <person name="Li T."/>
            <person name="Gao L."/>
            <person name="Zhang X."/>
            <person name="Wang H."/>
            <person name="Yang Z."/>
            <person name="Liu X."/>
            <person name="Jiang W."/>
            <person name="Mao L."/>
            <person name="Kong X."/>
            <person name="Jiao Y."/>
            <person name="Jia J."/>
        </authorList>
    </citation>
    <scope>NUCLEOTIDE SEQUENCE [LARGE SCALE GENOMIC DNA]</scope>
    <source>
        <strain evidence="9">cv. AL8/78</strain>
    </source>
</reference>
<evidence type="ECO:0000256" key="6">
    <source>
        <dbReference type="SAM" id="MobiDB-lite"/>
    </source>
</evidence>
<feature type="compositionally biased region" description="Basic and acidic residues" evidence="6">
    <location>
        <begin position="347"/>
        <end position="356"/>
    </location>
</feature>
<dbReference type="InterPro" id="IPR047192">
    <property type="entry name" value="Euk_RPA1_DBD_C"/>
</dbReference>
<feature type="region of interest" description="Disordered" evidence="6">
    <location>
        <begin position="338"/>
        <end position="372"/>
    </location>
</feature>
<keyword evidence="3" id="KW-0863">Zinc-finger</keyword>
<organism evidence="8 9">
    <name type="scientific">Aegilops tauschii subsp. strangulata</name>
    <name type="common">Goatgrass</name>
    <dbReference type="NCBI Taxonomy" id="200361"/>
    <lineage>
        <taxon>Eukaryota</taxon>
        <taxon>Viridiplantae</taxon>
        <taxon>Streptophyta</taxon>
        <taxon>Embryophyta</taxon>
        <taxon>Tracheophyta</taxon>
        <taxon>Spermatophyta</taxon>
        <taxon>Magnoliopsida</taxon>
        <taxon>Liliopsida</taxon>
        <taxon>Poales</taxon>
        <taxon>Poaceae</taxon>
        <taxon>BOP clade</taxon>
        <taxon>Pooideae</taxon>
        <taxon>Triticodae</taxon>
        <taxon>Triticeae</taxon>
        <taxon>Triticinae</taxon>
        <taxon>Aegilops</taxon>
    </lineage>
</organism>
<keyword evidence="4" id="KW-0862">Zinc</keyword>
<dbReference type="Gene3D" id="2.40.50.140">
    <property type="entry name" value="Nucleic acid-binding proteins"/>
    <property type="match status" value="2"/>
</dbReference>
<dbReference type="InterPro" id="IPR013955">
    <property type="entry name" value="Rep_factor-A_C"/>
</dbReference>
<evidence type="ECO:0000256" key="1">
    <source>
        <dbReference type="ARBA" id="ARBA00005690"/>
    </source>
</evidence>
<accession>A0A453IYU1</accession>
<evidence type="ECO:0000256" key="2">
    <source>
        <dbReference type="ARBA" id="ARBA00022723"/>
    </source>
</evidence>
<dbReference type="PANTHER" id="PTHR47165">
    <property type="entry name" value="OS03G0429900 PROTEIN"/>
    <property type="match status" value="1"/>
</dbReference>